<organism evidence="2 3">
    <name type="scientific">Rhodotorula graminis (strain WP1)</name>
    <dbReference type="NCBI Taxonomy" id="578459"/>
    <lineage>
        <taxon>Eukaryota</taxon>
        <taxon>Fungi</taxon>
        <taxon>Dikarya</taxon>
        <taxon>Basidiomycota</taxon>
        <taxon>Pucciniomycotina</taxon>
        <taxon>Microbotryomycetes</taxon>
        <taxon>Sporidiobolales</taxon>
        <taxon>Sporidiobolaceae</taxon>
        <taxon>Rhodotorula</taxon>
    </lineage>
</organism>
<dbReference type="AlphaFoldDB" id="A0A0P9FDW0"/>
<dbReference type="RefSeq" id="XP_018269989.1">
    <property type="nucleotide sequence ID" value="XM_018417361.1"/>
</dbReference>
<feature type="non-terminal residue" evidence="2">
    <location>
        <position position="1"/>
    </location>
</feature>
<dbReference type="Proteomes" id="UP000053890">
    <property type="component" value="Unassembled WGS sequence"/>
</dbReference>
<accession>A0A0P9FDW0</accession>
<evidence type="ECO:0000313" key="2">
    <source>
        <dbReference type="EMBL" id="KPV73940.1"/>
    </source>
</evidence>
<evidence type="ECO:0000256" key="1">
    <source>
        <dbReference type="SAM" id="MobiDB-lite"/>
    </source>
</evidence>
<reference evidence="2 3" key="1">
    <citation type="journal article" date="2015" name="Front. Microbiol.">
        <title>Genome sequence of the plant growth promoting endophytic yeast Rhodotorula graminis WP1.</title>
        <authorList>
            <person name="Firrincieli A."/>
            <person name="Otillar R."/>
            <person name="Salamov A."/>
            <person name="Schmutz J."/>
            <person name="Khan Z."/>
            <person name="Redman R.S."/>
            <person name="Fleck N.D."/>
            <person name="Lindquist E."/>
            <person name="Grigoriev I.V."/>
            <person name="Doty S.L."/>
        </authorList>
    </citation>
    <scope>NUCLEOTIDE SEQUENCE [LARGE SCALE GENOMIC DNA]</scope>
    <source>
        <strain evidence="2 3">WP1</strain>
    </source>
</reference>
<proteinExistence type="predicted"/>
<feature type="region of interest" description="Disordered" evidence="1">
    <location>
        <begin position="1"/>
        <end position="23"/>
    </location>
</feature>
<sequence>ARSTPSTARAQGRVLPDRSVHLPLQRRQARSRLPALCPHLYAARPPVHRGDPDRQRRWSSSSRRAPRRPRRRRSCTNGAGQGLASSRHDLSRPAPSLSSTLSTFRT</sequence>
<dbReference type="EMBL" id="KQ474081">
    <property type="protein sequence ID" value="KPV73940.1"/>
    <property type="molecule type" value="Genomic_DNA"/>
</dbReference>
<gene>
    <name evidence="2" type="ORF">RHOBADRAFT_54525</name>
</gene>
<protein>
    <submittedName>
        <fullName evidence="2">Uncharacterized protein</fullName>
    </submittedName>
</protein>
<feature type="compositionally biased region" description="Polar residues" evidence="1">
    <location>
        <begin position="96"/>
        <end position="106"/>
    </location>
</feature>
<dbReference type="GeneID" id="28977809"/>
<feature type="compositionally biased region" description="Basic residues" evidence="1">
    <location>
        <begin position="64"/>
        <end position="74"/>
    </location>
</feature>
<evidence type="ECO:0000313" key="3">
    <source>
        <dbReference type="Proteomes" id="UP000053890"/>
    </source>
</evidence>
<feature type="region of interest" description="Disordered" evidence="1">
    <location>
        <begin position="41"/>
        <end position="106"/>
    </location>
</feature>
<name>A0A0P9FDW0_RHOGW</name>
<keyword evidence="3" id="KW-1185">Reference proteome</keyword>